<dbReference type="RefSeq" id="WP_193905741.1">
    <property type="nucleotide sequence ID" value="NZ_JADEXG010000012.1"/>
</dbReference>
<feature type="transmembrane region" description="Helical" evidence="1">
    <location>
        <begin position="12"/>
        <end position="33"/>
    </location>
</feature>
<dbReference type="Proteomes" id="UP000636505">
    <property type="component" value="Unassembled WGS sequence"/>
</dbReference>
<organism evidence="2 3">
    <name type="scientific">Vasconcelosia minhoensis LEGE 07310</name>
    <dbReference type="NCBI Taxonomy" id="915328"/>
    <lineage>
        <taxon>Bacteria</taxon>
        <taxon>Bacillati</taxon>
        <taxon>Cyanobacteriota</taxon>
        <taxon>Cyanophyceae</taxon>
        <taxon>Nodosilineales</taxon>
        <taxon>Cymatolegaceae</taxon>
        <taxon>Vasconcelosia</taxon>
        <taxon>Vasconcelosia minhoensis</taxon>
    </lineage>
</organism>
<keyword evidence="1" id="KW-0472">Membrane</keyword>
<reference evidence="2" key="1">
    <citation type="submission" date="2020-10" db="EMBL/GenBank/DDBJ databases">
        <authorList>
            <person name="Castelo-Branco R."/>
            <person name="Eusebio N."/>
            <person name="Adriana R."/>
            <person name="Vieira A."/>
            <person name="Brugerolle De Fraissinette N."/>
            <person name="Rezende De Castro R."/>
            <person name="Schneider M.P."/>
            <person name="Vasconcelos V."/>
            <person name="Leao P.N."/>
        </authorList>
    </citation>
    <scope>NUCLEOTIDE SEQUENCE</scope>
    <source>
        <strain evidence="2">LEGE 07310</strain>
    </source>
</reference>
<accession>A0A8J7AMB3</accession>
<sequence>MVQTSPSQTSQWSVKPLLAGGLMFALVGLLFDFQGMKTFLSKPTVPVSNPTRQCESVVEAGAKLSRAQLAQLLTIPERDSKARVRQVVKQPYCTLPMLKVRSGVEAEREAYPLEFDPKTTLVILYENDEYAGYRFSF</sequence>
<evidence type="ECO:0000313" key="3">
    <source>
        <dbReference type="Proteomes" id="UP000636505"/>
    </source>
</evidence>
<dbReference type="AlphaFoldDB" id="A0A8J7AMB3"/>
<gene>
    <name evidence="2" type="ORF">IQ241_07175</name>
</gene>
<name>A0A8J7AMB3_9CYAN</name>
<keyword evidence="1" id="KW-1133">Transmembrane helix</keyword>
<proteinExistence type="predicted"/>
<dbReference type="EMBL" id="JADEXG010000012">
    <property type="protein sequence ID" value="MBE9077079.1"/>
    <property type="molecule type" value="Genomic_DNA"/>
</dbReference>
<comment type="caution">
    <text evidence="2">The sequence shown here is derived from an EMBL/GenBank/DDBJ whole genome shotgun (WGS) entry which is preliminary data.</text>
</comment>
<evidence type="ECO:0000313" key="2">
    <source>
        <dbReference type="EMBL" id="MBE9077079.1"/>
    </source>
</evidence>
<protein>
    <submittedName>
        <fullName evidence="2">Uncharacterized protein</fullName>
    </submittedName>
</protein>
<keyword evidence="1" id="KW-0812">Transmembrane</keyword>
<keyword evidence="3" id="KW-1185">Reference proteome</keyword>
<evidence type="ECO:0000256" key="1">
    <source>
        <dbReference type="SAM" id="Phobius"/>
    </source>
</evidence>